<dbReference type="PROSITE" id="PS50888">
    <property type="entry name" value="BHLH"/>
    <property type="match status" value="1"/>
</dbReference>
<comment type="caution">
    <text evidence="7">The sequence shown here is derived from an EMBL/GenBank/DDBJ whole genome shotgun (WGS) entry which is preliminary data.</text>
</comment>
<evidence type="ECO:0000313" key="7">
    <source>
        <dbReference type="EMBL" id="KAI5397349.1"/>
    </source>
</evidence>
<dbReference type="Gramene" id="PSAT_LOCUS26713_t1">
    <property type="protein sequence ID" value="CAL5207980.1"/>
    <property type="gene ID" value="PSAT_LOCUS26713"/>
</dbReference>
<name>A0A9D4W761_PEA</name>
<dbReference type="PANTHER" id="PTHR46665">
    <property type="entry name" value="TRANSCRIPTION FACTOR BHLH041-RELATED-RELATED"/>
    <property type="match status" value="1"/>
</dbReference>
<dbReference type="AlphaFoldDB" id="A0A9D4W761"/>
<sequence>MDPFFPENLLLGDVFWDEPLLSTTNFVQTQPCPIQNPSAFVQYRDQPKISLGKQTSLKGSNSHSMNKRMVAFLRKSLPLERNKAAEFERERGFKHMISERMRRQRQRQCCSNLHSVLPHGTKTDNNSVVQTAAKEIQRLQGRKEELERKNFVLEGNIEGRKFQHLRVTYSSKSGIDSIVETLKLLKGHGVDTRRVKTDFSQPEFFAVLEIETEIARGDVEEAVKRTLDELEWKFRSHVQEGSEKQILHPF</sequence>
<dbReference type="GO" id="GO:0046983">
    <property type="term" value="F:protein dimerization activity"/>
    <property type="evidence" value="ECO:0007669"/>
    <property type="project" value="InterPro"/>
</dbReference>
<proteinExistence type="predicted"/>
<evidence type="ECO:0000256" key="5">
    <source>
        <dbReference type="SAM" id="Coils"/>
    </source>
</evidence>
<dbReference type="PANTHER" id="PTHR46665:SF6">
    <property type="entry name" value="TRANSCRIPTION FACTOR BHLH92"/>
    <property type="match status" value="1"/>
</dbReference>
<dbReference type="Proteomes" id="UP001058974">
    <property type="component" value="Chromosome 6"/>
</dbReference>
<feature type="coiled-coil region" evidence="5">
    <location>
        <begin position="129"/>
        <end position="156"/>
    </location>
</feature>
<dbReference type="InterPro" id="IPR044658">
    <property type="entry name" value="bHLH92/bHLH041-like"/>
</dbReference>
<evidence type="ECO:0000256" key="3">
    <source>
        <dbReference type="ARBA" id="ARBA00023163"/>
    </source>
</evidence>
<reference evidence="7 8" key="1">
    <citation type="journal article" date="2022" name="Nat. Genet.">
        <title>Improved pea reference genome and pan-genome highlight genomic features and evolutionary characteristics.</title>
        <authorList>
            <person name="Yang T."/>
            <person name="Liu R."/>
            <person name="Luo Y."/>
            <person name="Hu S."/>
            <person name="Wang D."/>
            <person name="Wang C."/>
            <person name="Pandey M.K."/>
            <person name="Ge S."/>
            <person name="Xu Q."/>
            <person name="Li N."/>
            <person name="Li G."/>
            <person name="Huang Y."/>
            <person name="Saxena R.K."/>
            <person name="Ji Y."/>
            <person name="Li M."/>
            <person name="Yan X."/>
            <person name="He Y."/>
            <person name="Liu Y."/>
            <person name="Wang X."/>
            <person name="Xiang C."/>
            <person name="Varshney R.K."/>
            <person name="Ding H."/>
            <person name="Gao S."/>
            <person name="Zong X."/>
        </authorList>
    </citation>
    <scope>NUCLEOTIDE SEQUENCE [LARGE SCALE GENOMIC DNA]</scope>
    <source>
        <strain evidence="7 8">cv. Zhongwan 6</strain>
    </source>
</reference>
<dbReference type="Pfam" id="PF00010">
    <property type="entry name" value="HLH"/>
    <property type="match status" value="1"/>
</dbReference>
<dbReference type="InterPro" id="IPR011598">
    <property type="entry name" value="bHLH_dom"/>
</dbReference>
<dbReference type="InterPro" id="IPR036638">
    <property type="entry name" value="HLH_DNA-bd_sf"/>
</dbReference>
<dbReference type="GO" id="GO:0005634">
    <property type="term" value="C:nucleus"/>
    <property type="evidence" value="ECO:0007669"/>
    <property type="project" value="UniProtKB-SubCell"/>
</dbReference>
<evidence type="ECO:0000256" key="2">
    <source>
        <dbReference type="ARBA" id="ARBA00023015"/>
    </source>
</evidence>
<evidence type="ECO:0000259" key="6">
    <source>
        <dbReference type="PROSITE" id="PS50888"/>
    </source>
</evidence>
<protein>
    <recommendedName>
        <fullName evidence="6">BHLH domain-containing protein</fullName>
    </recommendedName>
</protein>
<keyword evidence="4" id="KW-0539">Nucleus</keyword>
<comment type="subcellular location">
    <subcellularLocation>
        <location evidence="1">Nucleus</location>
    </subcellularLocation>
</comment>
<dbReference type="Gene3D" id="4.10.280.10">
    <property type="entry name" value="Helix-loop-helix DNA-binding domain"/>
    <property type="match status" value="1"/>
</dbReference>
<gene>
    <name evidence="7" type="ORF">KIW84_063241</name>
</gene>
<dbReference type="OrthoDB" id="1885111at2759"/>
<evidence type="ECO:0000256" key="1">
    <source>
        <dbReference type="ARBA" id="ARBA00004123"/>
    </source>
</evidence>
<keyword evidence="8" id="KW-1185">Reference proteome</keyword>
<dbReference type="EMBL" id="JAMSHJ010000006">
    <property type="protein sequence ID" value="KAI5397349.1"/>
    <property type="molecule type" value="Genomic_DNA"/>
</dbReference>
<evidence type="ECO:0000313" key="8">
    <source>
        <dbReference type="Proteomes" id="UP001058974"/>
    </source>
</evidence>
<dbReference type="SMART" id="SM00353">
    <property type="entry name" value="HLH"/>
    <property type="match status" value="1"/>
</dbReference>
<keyword evidence="3" id="KW-0804">Transcription</keyword>
<dbReference type="Gramene" id="Psat06G0324100-T1">
    <property type="protein sequence ID" value="KAI5397349.1"/>
    <property type="gene ID" value="KIW84_063241"/>
</dbReference>
<feature type="domain" description="BHLH" evidence="6">
    <location>
        <begin position="90"/>
        <end position="139"/>
    </location>
</feature>
<organism evidence="7 8">
    <name type="scientific">Pisum sativum</name>
    <name type="common">Garden pea</name>
    <name type="synonym">Lathyrus oleraceus</name>
    <dbReference type="NCBI Taxonomy" id="3888"/>
    <lineage>
        <taxon>Eukaryota</taxon>
        <taxon>Viridiplantae</taxon>
        <taxon>Streptophyta</taxon>
        <taxon>Embryophyta</taxon>
        <taxon>Tracheophyta</taxon>
        <taxon>Spermatophyta</taxon>
        <taxon>Magnoliopsida</taxon>
        <taxon>eudicotyledons</taxon>
        <taxon>Gunneridae</taxon>
        <taxon>Pentapetalae</taxon>
        <taxon>rosids</taxon>
        <taxon>fabids</taxon>
        <taxon>Fabales</taxon>
        <taxon>Fabaceae</taxon>
        <taxon>Papilionoideae</taxon>
        <taxon>50 kb inversion clade</taxon>
        <taxon>NPAAA clade</taxon>
        <taxon>Hologalegina</taxon>
        <taxon>IRL clade</taxon>
        <taxon>Fabeae</taxon>
        <taxon>Lathyrus</taxon>
    </lineage>
</organism>
<evidence type="ECO:0000256" key="4">
    <source>
        <dbReference type="ARBA" id="ARBA00023242"/>
    </source>
</evidence>
<keyword evidence="2" id="KW-0805">Transcription regulation</keyword>
<dbReference type="SUPFAM" id="SSF47459">
    <property type="entry name" value="HLH, helix-loop-helix DNA-binding domain"/>
    <property type="match status" value="1"/>
</dbReference>
<dbReference type="Gramene" id="Psat6g102240.1">
    <property type="protein sequence ID" value="Psat6g102240.1.cds"/>
    <property type="gene ID" value="Psat6g102240"/>
</dbReference>
<accession>A0A9D4W761</accession>
<keyword evidence="5" id="KW-0175">Coiled coil</keyword>